<feature type="compositionally biased region" description="Basic and acidic residues" evidence="4">
    <location>
        <begin position="23"/>
        <end position="38"/>
    </location>
</feature>
<dbReference type="InterPro" id="IPR027417">
    <property type="entry name" value="P-loop_NTPase"/>
</dbReference>
<feature type="region of interest" description="Disordered" evidence="4">
    <location>
        <begin position="231"/>
        <end position="255"/>
    </location>
</feature>
<evidence type="ECO:0000256" key="4">
    <source>
        <dbReference type="SAM" id="MobiDB-lite"/>
    </source>
</evidence>
<evidence type="ECO:0008006" key="7">
    <source>
        <dbReference type="Google" id="ProtNLM"/>
    </source>
</evidence>
<feature type="region of interest" description="Disordered" evidence="4">
    <location>
        <begin position="1"/>
        <end position="38"/>
    </location>
</feature>
<evidence type="ECO:0000313" key="5">
    <source>
        <dbReference type="EMBL" id="KAL0955368.1"/>
    </source>
</evidence>
<organism evidence="5 6">
    <name type="scientific">Hohenbuehelia grisea</name>
    <dbReference type="NCBI Taxonomy" id="104357"/>
    <lineage>
        <taxon>Eukaryota</taxon>
        <taxon>Fungi</taxon>
        <taxon>Dikarya</taxon>
        <taxon>Basidiomycota</taxon>
        <taxon>Agaricomycotina</taxon>
        <taxon>Agaricomycetes</taxon>
        <taxon>Agaricomycetidae</taxon>
        <taxon>Agaricales</taxon>
        <taxon>Pleurotineae</taxon>
        <taxon>Pleurotaceae</taxon>
        <taxon>Hohenbuehelia</taxon>
    </lineage>
</organism>
<sequence>MGGRNNDYDPFTLVLAPPPGETAEEKAARETKEADAKRVSDAIDDSIRRDRAALKKQKTVLRVLLLGQAESGKSTTLKNFRLKYARSQWLQERASWRGVIQLNLVRSVMTILDAVQAEINGDPLPINPADADRDDDTISVSTHQATDNGGMTSSPPTTTRSDKYRLLNLRLSPLRRVYASLKRRLGAASDEVREGVPETMVATPFDLNPVPVLNKRRINEDYVRNWFDALSGSQPSSPTSSSARSHLSSPQDADEATDVIAGCKDDIAALWHDPEVQAVLARRGVKVQDHASYFLNDIDRIASRTYEPSDDDVVRARLRTVGVQEHRIQFEQRAMPSFSIGHEFGREWAIYDVGGARTVRQAWLPYFDNVNAIIFLAPVSCFDERLDEDTSINRLEDSFILWRAVVSTKLLQKATMIVFLNKCDLLKRKLRSGVQVRKHLPSFGDRPNDAATVVKYLRDKFKDTLKQYSPEPRIGYLYPTSVTDTKATSTTLKTVRDGILREHLKNADLV</sequence>
<evidence type="ECO:0000313" key="6">
    <source>
        <dbReference type="Proteomes" id="UP001556367"/>
    </source>
</evidence>
<accession>A0ABR3JHY0</accession>
<dbReference type="PANTHER" id="PTHR10218:SF360">
    <property type="entry name" value="GUANINE NUCLEOTIDE-BINDING PROTEIN SUBUNIT ALPHA HOMOLOG"/>
    <property type="match status" value="1"/>
</dbReference>
<reference evidence="6" key="1">
    <citation type="submission" date="2024-06" db="EMBL/GenBank/DDBJ databases">
        <title>Multi-omics analyses provide insights into the biosynthesis of the anticancer antibiotic pleurotin in Hohenbuehelia grisea.</title>
        <authorList>
            <person name="Weaver J.A."/>
            <person name="Alberti F."/>
        </authorList>
    </citation>
    <scope>NUCLEOTIDE SEQUENCE [LARGE SCALE GENOMIC DNA]</scope>
    <source>
        <strain evidence="6">T-177</strain>
    </source>
</reference>
<dbReference type="InterPro" id="IPR011025">
    <property type="entry name" value="GproteinA_insert"/>
</dbReference>
<dbReference type="PRINTS" id="PR00318">
    <property type="entry name" value="GPROTEINA"/>
</dbReference>
<keyword evidence="6" id="KW-1185">Reference proteome</keyword>
<dbReference type="Pfam" id="PF00503">
    <property type="entry name" value="G-alpha"/>
    <property type="match status" value="1"/>
</dbReference>
<dbReference type="Gene3D" id="3.40.50.300">
    <property type="entry name" value="P-loop containing nucleotide triphosphate hydrolases"/>
    <property type="match status" value="2"/>
</dbReference>
<evidence type="ECO:0000256" key="3">
    <source>
        <dbReference type="ARBA" id="ARBA00023224"/>
    </source>
</evidence>
<keyword evidence="3" id="KW-0807">Transducer</keyword>
<dbReference type="PANTHER" id="PTHR10218">
    <property type="entry name" value="GTP-BINDING PROTEIN ALPHA SUBUNIT"/>
    <property type="match status" value="1"/>
</dbReference>
<dbReference type="SUPFAM" id="SSF52540">
    <property type="entry name" value="P-loop containing nucleoside triphosphate hydrolases"/>
    <property type="match status" value="1"/>
</dbReference>
<proteinExistence type="predicted"/>
<dbReference type="InterPro" id="IPR001019">
    <property type="entry name" value="Gprotein_alpha_su"/>
</dbReference>
<feature type="compositionally biased region" description="Polar residues" evidence="4">
    <location>
        <begin position="140"/>
        <end position="159"/>
    </location>
</feature>
<dbReference type="EMBL" id="JASNQZ010000006">
    <property type="protein sequence ID" value="KAL0955368.1"/>
    <property type="molecule type" value="Genomic_DNA"/>
</dbReference>
<dbReference type="SMART" id="SM00275">
    <property type="entry name" value="G_alpha"/>
    <property type="match status" value="1"/>
</dbReference>
<feature type="region of interest" description="Disordered" evidence="4">
    <location>
        <begin position="140"/>
        <end position="162"/>
    </location>
</feature>
<evidence type="ECO:0000256" key="2">
    <source>
        <dbReference type="ARBA" id="ARBA00023134"/>
    </source>
</evidence>
<dbReference type="Proteomes" id="UP001556367">
    <property type="component" value="Unassembled WGS sequence"/>
</dbReference>
<evidence type="ECO:0000256" key="1">
    <source>
        <dbReference type="ARBA" id="ARBA00022741"/>
    </source>
</evidence>
<dbReference type="SUPFAM" id="SSF47895">
    <property type="entry name" value="Transducin (alpha subunit), insertion domain"/>
    <property type="match status" value="1"/>
</dbReference>
<protein>
    <recommendedName>
        <fullName evidence="7">G-alpha-domain-containing protein</fullName>
    </recommendedName>
</protein>
<gene>
    <name evidence="5" type="ORF">HGRIS_001616</name>
</gene>
<feature type="compositionally biased region" description="Low complexity" evidence="4">
    <location>
        <begin position="231"/>
        <end position="250"/>
    </location>
</feature>
<dbReference type="PROSITE" id="PS51882">
    <property type="entry name" value="G_ALPHA"/>
    <property type="match status" value="1"/>
</dbReference>
<keyword evidence="2" id="KW-0342">GTP-binding</keyword>
<comment type="caution">
    <text evidence="5">The sequence shown here is derived from an EMBL/GenBank/DDBJ whole genome shotgun (WGS) entry which is preliminary data.</text>
</comment>
<keyword evidence="1" id="KW-0547">Nucleotide-binding</keyword>
<name>A0ABR3JHY0_9AGAR</name>